<keyword evidence="4" id="KW-0720">Serine protease</keyword>
<evidence type="ECO:0000259" key="6">
    <source>
        <dbReference type="Pfam" id="PF01343"/>
    </source>
</evidence>
<evidence type="ECO:0000256" key="2">
    <source>
        <dbReference type="ARBA" id="ARBA00022670"/>
    </source>
</evidence>
<feature type="compositionally biased region" description="Basic and acidic residues" evidence="5">
    <location>
        <begin position="392"/>
        <end position="403"/>
    </location>
</feature>
<sequence>MPRTAFELAASRPWLMTAEALDTLMAVADRQGDLQALEARLGRPLDNTRTVTVRDGVAVIPVSGPIFRYANLFSDISGATSTAVLATDIQSALDDPGVSSIVLDIDSPGGEATGINELSELIYSARGRKPLKAYVGGDGASAAYWIASAADEVIADDTAQLGSVGVVLSLRKQEDRPGTKTYEIVSSNAPNKRPDLETEAGRAQLQTRTDELASVFLDKVARNRDIPREQVNERFRQGGIATGAHAVEAGMADRLGSLESLIAELASSKPPGINPTRRNMMTKVRTTAELHAAIDAGTDPKTITLAEPENVDKDALKTEAQEAGAKAERERCQGIQALAMPGFEKEIAKAIEDGTSVEATGLALFKAAQDRGISLEAIKSDATSTTTTQPPNEDKAADDRKEAVGAITSRWKK</sequence>
<accession>A0ABZ0YS78</accession>
<protein>
    <submittedName>
        <fullName evidence="7">S49 family peptidase</fullName>
    </submittedName>
</protein>
<dbReference type="RefSeq" id="WP_223288806.1">
    <property type="nucleotide sequence ID" value="NZ_CP140255.1"/>
</dbReference>
<dbReference type="InterPro" id="IPR029045">
    <property type="entry name" value="ClpP/crotonase-like_dom_sf"/>
</dbReference>
<dbReference type="CDD" id="cd07022">
    <property type="entry name" value="S49_Sppa_36K_type"/>
    <property type="match status" value="1"/>
</dbReference>
<feature type="compositionally biased region" description="Polar residues" evidence="5">
    <location>
        <begin position="381"/>
        <end position="391"/>
    </location>
</feature>
<dbReference type="InterPro" id="IPR033855">
    <property type="entry name" value="Protein_C"/>
</dbReference>
<dbReference type="PANTHER" id="PTHR33209">
    <property type="entry name" value="PROTEASE 4"/>
    <property type="match status" value="1"/>
</dbReference>
<evidence type="ECO:0000256" key="1">
    <source>
        <dbReference type="ARBA" id="ARBA00008683"/>
    </source>
</evidence>
<dbReference type="Gene3D" id="3.90.226.10">
    <property type="entry name" value="2-enoyl-CoA Hydratase, Chain A, domain 1"/>
    <property type="match status" value="1"/>
</dbReference>
<organism evidence="7 8">
    <name type="scientific">Vreelandella neptunia</name>
    <dbReference type="NCBI Taxonomy" id="115551"/>
    <lineage>
        <taxon>Bacteria</taxon>
        <taxon>Pseudomonadati</taxon>
        <taxon>Pseudomonadota</taxon>
        <taxon>Gammaproteobacteria</taxon>
        <taxon>Oceanospirillales</taxon>
        <taxon>Halomonadaceae</taxon>
        <taxon>Vreelandella</taxon>
    </lineage>
</organism>
<dbReference type="Pfam" id="PF01343">
    <property type="entry name" value="Peptidase_S49"/>
    <property type="match status" value="1"/>
</dbReference>
<reference evidence="7 8" key="1">
    <citation type="submission" date="2023-11" db="EMBL/GenBank/DDBJ databases">
        <title>MicrobeMod: A computational toolkit for identifying prokaryotic methylation and restriction-modification with nanopore sequencing.</title>
        <authorList>
            <person name="Crits-Christoph A."/>
            <person name="Kang S.C."/>
            <person name="Lee H."/>
            <person name="Ostrov N."/>
        </authorList>
    </citation>
    <scope>NUCLEOTIDE SEQUENCE [LARGE SCALE GENOMIC DNA]</scope>
    <source>
        <strain evidence="7 8">ATCC BAA-805</strain>
    </source>
</reference>
<evidence type="ECO:0000313" key="8">
    <source>
        <dbReference type="Proteomes" id="UP001324794"/>
    </source>
</evidence>
<proteinExistence type="inferred from homology"/>
<keyword evidence="3" id="KW-0378">Hydrolase</keyword>
<evidence type="ECO:0000256" key="5">
    <source>
        <dbReference type="SAM" id="MobiDB-lite"/>
    </source>
</evidence>
<dbReference type="Proteomes" id="UP001324794">
    <property type="component" value="Chromosome"/>
</dbReference>
<evidence type="ECO:0000256" key="3">
    <source>
        <dbReference type="ARBA" id="ARBA00022801"/>
    </source>
</evidence>
<feature type="region of interest" description="Disordered" evidence="5">
    <location>
        <begin position="375"/>
        <end position="413"/>
    </location>
</feature>
<evidence type="ECO:0000256" key="4">
    <source>
        <dbReference type="ARBA" id="ARBA00022825"/>
    </source>
</evidence>
<name>A0ABZ0YS78_9GAMM</name>
<dbReference type="PANTHER" id="PTHR33209:SF1">
    <property type="entry name" value="PEPTIDASE S49 DOMAIN-CONTAINING PROTEIN"/>
    <property type="match status" value="1"/>
</dbReference>
<gene>
    <name evidence="7" type="ORF">SR894_08755</name>
</gene>
<comment type="similarity">
    <text evidence="1">Belongs to the peptidase S49 family.</text>
</comment>
<feature type="domain" description="Peptidase S49" evidence="6">
    <location>
        <begin position="128"/>
        <end position="267"/>
    </location>
</feature>
<keyword evidence="2" id="KW-0645">Protease</keyword>
<dbReference type="InterPro" id="IPR002142">
    <property type="entry name" value="Peptidase_S49"/>
</dbReference>
<dbReference type="EMBL" id="CP140255">
    <property type="protein sequence ID" value="WQH14613.1"/>
    <property type="molecule type" value="Genomic_DNA"/>
</dbReference>
<keyword evidence="8" id="KW-1185">Reference proteome</keyword>
<dbReference type="SUPFAM" id="SSF52096">
    <property type="entry name" value="ClpP/crotonase"/>
    <property type="match status" value="1"/>
</dbReference>
<evidence type="ECO:0000313" key="7">
    <source>
        <dbReference type="EMBL" id="WQH14613.1"/>
    </source>
</evidence>